<dbReference type="RefSeq" id="WP_039721244.1">
    <property type="nucleotide sequence ID" value="NZ_CP037899.1"/>
</dbReference>
<dbReference type="GO" id="GO:0000287">
    <property type="term" value="F:magnesium ion binding"/>
    <property type="evidence" value="ECO:0007669"/>
    <property type="project" value="TreeGrafter"/>
</dbReference>
<keyword evidence="4" id="KW-1185">Reference proteome</keyword>
<protein>
    <submittedName>
        <fullName evidence="2">Haloacid dehalogenase</fullName>
    </submittedName>
</protein>
<dbReference type="OrthoDB" id="9790031at2"/>
<dbReference type="PANTHER" id="PTHR10000">
    <property type="entry name" value="PHOSPHOSERINE PHOSPHATASE"/>
    <property type="match status" value="1"/>
</dbReference>
<gene>
    <name evidence="2" type="ORF">A946_05100</name>
    <name evidence="3" type="ORF">kam1_550</name>
</gene>
<dbReference type="GO" id="GO:0005829">
    <property type="term" value="C:cytosol"/>
    <property type="evidence" value="ECO:0007669"/>
    <property type="project" value="TreeGrafter"/>
</dbReference>
<evidence type="ECO:0000259" key="1">
    <source>
        <dbReference type="Pfam" id="PF05116"/>
    </source>
</evidence>
<reference evidence="5" key="3">
    <citation type="submission" date="2019-03" db="EMBL/GenBank/DDBJ databases">
        <title>Complete genome of Methylacidiphilum kamchatkense Kam1.</title>
        <authorList>
            <person name="Kruse T."/>
            <person name="Murarilal Ratnadevi C."/>
            <person name="Erikstad H.-A."/>
            <person name="Birkeland N.-K."/>
        </authorList>
    </citation>
    <scope>NUCLEOTIDE SEQUENCE [LARGE SCALE GENOMIC DNA]</scope>
    <source>
        <strain evidence="5">kam1</strain>
    </source>
</reference>
<name>A0A0C1RL99_9BACT</name>
<feature type="domain" description="Sucrose phosphatase-like" evidence="1">
    <location>
        <begin position="4"/>
        <end position="251"/>
    </location>
</feature>
<dbReference type="SUPFAM" id="SSF56784">
    <property type="entry name" value="HAD-like"/>
    <property type="match status" value="1"/>
</dbReference>
<dbReference type="AlphaFoldDB" id="A0A0C1RL99"/>
<dbReference type="Pfam" id="PF05116">
    <property type="entry name" value="S6PP"/>
    <property type="match status" value="1"/>
</dbReference>
<dbReference type="PROSITE" id="PS01228">
    <property type="entry name" value="COF_1"/>
    <property type="match status" value="1"/>
</dbReference>
<evidence type="ECO:0000313" key="4">
    <source>
        <dbReference type="Proteomes" id="UP000031594"/>
    </source>
</evidence>
<evidence type="ECO:0000313" key="2">
    <source>
        <dbReference type="EMBL" id="KIE58792.1"/>
    </source>
</evidence>
<reference evidence="2 4" key="1">
    <citation type="submission" date="2014-08" db="EMBL/GenBank/DDBJ databases">
        <title>Methylacidiphilum kamchatkense strain Kam1 draft genome sequence.</title>
        <authorList>
            <person name="Birkeland N.-K."/>
            <person name="Erikstad H.A."/>
        </authorList>
    </citation>
    <scope>NUCLEOTIDE SEQUENCE [LARGE SCALE GENOMIC DNA]</scope>
    <source>
        <strain evidence="2 4">Kam1</strain>
    </source>
</reference>
<dbReference type="Proteomes" id="UP000315925">
    <property type="component" value="Chromosome"/>
</dbReference>
<dbReference type="KEGG" id="mkc:kam1_550"/>
<proteinExistence type="predicted"/>
<dbReference type="InterPro" id="IPR023214">
    <property type="entry name" value="HAD_sf"/>
</dbReference>
<dbReference type="InterPro" id="IPR006379">
    <property type="entry name" value="HAD-SF_hydro_IIB"/>
</dbReference>
<evidence type="ECO:0000313" key="5">
    <source>
        <dbReference type="Proteomes" id="UP000315925"/>
    </source>
</evidence>
<dbReference type="GO" id="GO:0016791">
    <property type="term" value="F:phosphatase activity"/>
    <property type="evidence" value="ECO:0007669"/>
    <property type="project" value="TreeGrafter"/>
</dbReference>
<organism evidence="3 5">
    <name type="scientific">Methylacidiphilum kamchatkense Kam1</name>
    <dbReference type="NCBI Taxonomy" id="1202785"/>
    <lineage>
        <taxon>Bacteria</taxon>
        <taxon>Pseudomonadati</taxon>
        <taxon>Verrucomicrobiota</taxon>
        <taxon>Methylacidiphilae</taxon>
        <taxon>Methylacidiphilales</taxon>
        <taxon>Methylacidiphilaceae</taxon>
        <taxon>Methylacidiphilum (ex Ratnadevi et al. 2023)</taxon>
    </lineage>
</organism>
<dbReference type="STRING" id="1202785.A946_05100"/>
<accession>A0A0C1RL99</accession>
<dbReference type="EMBL" id="JQNX01000003">
    <property type="protein sequence ID" value="KIE58792.1"/>
    <property type="molecule type" value="Genomic_DNA"/>
</dbReference>
<sequence>MRTPFLFCTDFDGTLLSVGEERKIATEFYELLQKKKKQDTFVWVINTGRSWESLFEELNRLQIPFLPDWVVLYEKEIFKVQGLQIFPHQEWNLKCRNYHKILFDSIGFFFEELANYLILHTKATIHSSSWSPIEVEASSNQEADQISLYIDQKLQNLPFLTYHRNFVYFRFAHKDFHKGSALKQIQQLLGISPKNSMACGDHFNDLPMLEIQLASHLACPANAVKEVKDKVIKQGGYVAKKEASLGITEALLRLEENFDFNQCSIQRS</sequence>
<dbReference type="PANTHER" id="PTHR10000:SF8">
    <property type="entry name" value="HAD SUPERFAMILY HYDROLASE-LIKE, TYPE 3"/>
    <property type="match status" value="1"/>
</dbReference>
<dbReference type="InterPro" id="IPR006380">
    <property type="entry name" value="SPP-like_dom"/>
</dbReference>
<dbReference type="Gene3D" id="3.40.50.1000">
    <property type="entry name" value="HAD superfamily/HAD-like"/>
    <property type="match status" value="2"/>
</dbReference>
<dbReference type="NCBIfam" id="TIGR01484">
    <property type="entry name" value="HAD-SF-IIB"/>
    <property type="match status" value="1"/>
</dbReference>
<reference evidence="3" key="2">
    <citation type="journal article" date="2019" name="BMC Genomics">
        <title>Complete genome sequence analysis of the thermoacidophilic verrucomicrobial methanotroph 'Candidatus Methylacidiphilum kamchatkense' strain Kam1 and comparison with its closest relatives.</title>
        <authorList>
            <person name="Kruse T."/>
            <person name="Ratnadevi C.M."/>
            <person name="Erikstad H.A."/>
            <person name="Birkeland N.K."/>
        </authorList>
    </citation>
    <scope>NUCLEOTIDE SEQUENCE</scope>
    <source>
        <strain evidence="3">Kam1</strain>
    </source>
</reference>
<dbReference type="InterPro" id="IPR036412">
    <property type="entry name" value="HAD-like_sf"/>
</dbReference>
<dbReference type="EMBL" id="CP037899">
    <property type="protein sequence ID" value="QDQ41799.1"/>
    <property type="molecule type" value="Genomic_DNA"/>
</dbReference>
<evidence type="ECO:0000313" key="3">
    <source>
        <dbReference type="EMBL" id="QDQ41799.1"/>
    </source>
</evidence>
<dbReference type="Proteomes" id="UP000031594">
    <property type="component" value="Unassembled WGS sequence"/>
</dbReference>